<protein>
    <recommendedName>
        <fullName evidence="3">DUF6534 domain-containing protein</fullName>
    </recommendedName>
</protein>
<feature type="domain" description="DUF6534" evidence="3">
    <location>
        <begin position="176"/>
        <end position="264"/>
    </location>
</feature>
<dbReference type="Pfam" id="PF20152">
    <property type="entry name" value="DUF6534"/>
    <property type="match status" value="1"/>
</dbReference>
<evidence type="ECO:0000256" key="2">
    <source>
        <dbReference type="SAM" id="Phobius"/>
    </source>
</evidence>
<accession>A0A8S0VUT9</accession>
<keyword evidence="2" id="KW-0472">Membrane</keyword>
<evidence type="ECO:0000259" key="3">
    <source>
        <dbReference type="Pfam" id="PF20152"/>
    </source>
</evidence>
<evidence type="ECO:0000313" key="4">
    <source>
        <dbReference type="EMBL" id="CAA7262690.1"/>
    </source>
</evidence>
<dbReference type="OrthoDB" id="2535105at2759"/>
<feature type="compositionally biased region" description="Basic and acidic residues" evidence="1">
    <location>
        <begin position="287"/>
        <end position="300"/>
    </location>
</feature>
<proteinExistence type="predicted"/>
<feature type="transmembrane region" description="Helical" evidence="2">
    <location>
        <begin position="169"/>
        <end position="191"/>
    </location>
</feature>
<feature type="transmembrane region" description="Helical" evidence="2">
    <location>
        <begin position="91"/>
        <end position="111"/>
    </location>
</feature>
<reference evidence="4 5" key="1">
    <citation type="submission" date="2020-01" db="EMBL/GenBank/DDBJ databases">
        <authorList>
            <person name="Gupta K D."/>
        </authorList>
    </citation>
    <scope>NUCLEOTIDE SEQUENCE [LARGE SCALE GENOMIC DNA]</scope>
</reference>
<comment type="caution">
    <text evidence="4">The sequence shown here is derived from an EMBL/GenBank/DDBJ whole genome shotgun (WGS) entry which is preliminary data.</text>
</comment>
<organism evidence="4 5">
    <name type="scientific">Cyclocybe aegerita</name>
    <name type="common">Black poplar mushroom</name>
    <name type="synonym">Agrocybe aegerita</name>
    <dbReference type="NCBI Taxonomy" id="1973307"/>
    <lineage>
        <taxon>Eukaryota</taxon>
        <taxon>Fungi</taxon>
        <taxon>Dikarya</taxon>
        <taxon>Basidiomycota</taxon>
        <taxon>Agaricomycotina</taxon>
        <taxon>Agaricomycetes</taxon>
        <taxon>Agaricomycetidae</taxon>
        <taxon>Agaricales</taxon>
        <taxon>Agaricineae</taxon>
        <taxon>Bolbitiaceae</taxon>
        <taxon>Cyclocybe</taxon>
    </lineage>
</organism>
<dbReference type="PANTHER" id="PTHR40465">
    <property type="entry name" value="CHROMOSOME 1, WHOLE GENOME SHOTGUN SEQUENCE"/>
    <property type="match status" value="1"/>
</dbReference>
<evidence type="ECO:0000256" key="1">
    <source>
        <dbReference type="SAM" id="MobiDB-lite"/>
    </source>
</evidence>
<dbReference type="AlphaFoldDB" id="A0A8S0VUT9"/>
<dbReference type="Proteomes" id="UP000467700">
    <property type="component" value="Unassembled WGS sequence"/>
</dbReference>
<feature type="transmembrane region" description="Helical" evidence="2">
    <location>
        <begin position="48"/>
        <end position="71"/>
    </location>
</feature>
<keyword evidence="5" id="KW-1185">Reference proteome</keyword>
<feature type="region of interest" description="Disordered" evidence="1">
    <location>
        <begin position="286"/>
        <end position="319"/>
    </location>
</feature>
<feature type="transmembrane region" description="Helical" evidence="2">
    <location>
        <begin position="12"/>
        <end position="36"/>
    </location>
</feature>
<keyword evidence="2" id="KW-0812">Transmembrane</keyword>
<dbReference type="PANTHER" id="PTHR40465:SF1">
    <property type="entry name" value="DUF6534 DOMAIN-CONTAINING PROTEIN"/>
    <property type="match status" value="1"/>
</dbReference>
<feature type="transmembrane region" description="Helical" evidence="2">
    <location>
        <begin position="123"/>
        <end position="149"/>
    </location>
</feature>
<name>A0A8S0VUT9_CYCAE</name>
<evidence type="ECO:0000313" key="5">
    <source>
        <dbReference type="Proteomes" id="UP000467700"/>
    </source>
</evidence>
<sequence length="319" mass="35841">MSTLLSQFPIESTAGAALIGTYLAAVMYGFTILQTYQYFSRYWGKDRTYIYVLVITLTILDTLALIFNIHMMWHFLIANYCNPITFLFADWSTLLSILTNAVTGIIVQAFYAYRLWILSDRKYYLASILIILLGMGALASCTVYMAYLFKFGTFLQVVRLAAVLQYLPTMYYSFSIGADALITFGITYLLVKNHSDGVRSFRTDNVIRKLIAYTLNAGAITTLCCVISLILCRALPQTYYDLLFSLPLSKLYVNSMLAFLNAREGLRKKGGSIAVNLTTSKTTSYEMDTKIRDRGNEPENRPSSPFSPFFSSAPKSASA</sequence>
<dbReference type="EMBL" id="CACVBS010000036">
    <property type="protein sequence ID" value="CAA7262690.1"/>
    <property type="molecule type" value="Genomic_DNA"/>
</dbReference>
<feature type="transmembrane region" description="Helical" evidence="2">
    <location>
        <begin position="242"/>
        <end position="260"/>
    </location>
</feature>
<keyword evidence="2" id="KW-1133">Transmembrane helix</keyword>
<dbReference type="InterPro" id="IPR045339">
    <property type="entry name" value="DUF6534"/>
</dbReference>
<gene>
    <name evidence="4" type="ORF">AAE3_LOCUS4693</name>
</gene>
<feature type="transmembrane region" description="Helical" evidence="2">
    <location>
        <begin position="211"/>
        <end position="236"/>
    </location>
</feature>
<feature type="compositionally biased region" description="Low complexity" evidence="1">
    <location>
        <begin position="302"/>
        <end position="319"/>
    </location>
</feature>